<accession>A0A1Y2EA95</accession>
<comment type="similarity">
    <text evidence="1">Belongs to the UPF0235 family.</text>
</comment>
<dbReference type="GeneID" id="63775765"/>
<proteinExistence type="inferred from homology"/>
<dbReference type="GO" id="GO:0005737">
    <property type="term" value="C:cytoplasm"/>
    <property type="evidence" value="ECO:0007669"/>
    <property type="project" value="TreeGrafter"/>
</dbReference>
<gene>
    <name evidence="2" type="ORF">BCR38DRAFT_422747</name>
</gene>
<dbReference type="InterPro" id="IPR036591">
    <property type="entry name" value="YggU-like_sf"/>
</dbReference>
<dbReference type="SUPFAM" id="SSF69786">
    <property type="entry name" value="YggU-like"/>
    <property type="match status" value="1"/>
</dbReference>
<name>A0A1Y2EA95_9PEZI</name>
<organism evidence="2 3">
    <name type="scientific">Pseudomassariella vexata</name>
    <dbReference type="NCBI Taxonomy" id="1141098"/>
    <lineage>
        <taxon>Eukaryota</taxon>
        <taxon>Fungi</taxon>
        <taxon>Dikarya</taxon>
        <taxon>Ascomycota</taxon>
        <taxon>Pezizomycotina</taxon>
        <taxon>Sordariomycetes</taxon>
        <taxon>Xylariomycetidae</taxon>
        <taxon>Amphisphaeriales</taxon>
        <taxon>Pseudomassariaceae</taxon>
        <taxon>Pseudomassariella</taxon>
    </lineage>
</organism>
<dbReference type="OrthoDB" id="244097at2759"/>
<dbReference type="Proteomes" id="UP000193689">
    <property type="component" value="Unassembled WGS sequence"/>
</dbReference>
<comment type="caution">
    <text evidence="2">The sequence shown here is derived from an EMBL/GenBank/DDBJ whole genome shotgun (WGS) entry which is preliminary data.</text>
</comment>
<dbReference type="SMART" id="SM01152">
    <property type="entry name" value="DUF167"/>
    <property type="match status" value="1"/>
</dbReference>
<sequence>MRCGLCGYDWIHSITLTNLFITAVMWSAAQRSLRVRCNAIHQPHPMAARSAITLVKATKTAPLGTLHIQCHVKPGVSKTREGIVAVLDDMVELCVSAQPRQGESNKAVLKIMSEALSIPKTNLQIVRGLKARDKTIAVTPPVSSATKQNHSSPEPQDWALIVRTRLLEQAADAA</sequence>
<dbReference type="AlphaFoldDB" id="A0A1Y2EA95"/>
<dbReference type="Pfam" id="PF02594">
    <property type="entry name" value="DUF167"/>
    <property type="match status" value="1"/>
</dbReference>
<dbReference type="PANTHER" id="PTHR13420:SF7">
    <property type="entry name" value="UPF0235 PROTEIN C15ORF40"/>
    <property type="match status" value="1"/>
</dbReference>
<evidence type="ECO:0000313" key="2">
    <source>
        <dbReference type="EMBL" id="ORY68317.1"/>
    </source>
</evidence>
<dbReference type="Gene3D" id="3.30.1200.10">
    <property type="entry name" value="YggU-like"/>
    <property type="match status" value="1"/>
</dbReference>
<dbReference type="HAMAP" id="MF_00634">
    <property type="entry name" value="UPF0235"/>
    <property type="match status" value="1"/>
</dbReference>
<reference evidence="2 3" key="1">
    <citation type="submission" date="2016-07" db="EMBL/GenBank/DDBJ databases">
        <title>Pervasive Adenine N6-methylation of Active Genes in Fungi.</title>
        <authorList>
            <consortium name="DOE Joint Genome Institute"/>
            <person name="Mondo S.J."/>
            <person name="Dannebaum R.O."/>
            <person name="Kuo R.C."/>
            <person name="Labutti K."/>
            <person name="Haridas S."/>
            <person name="Kuo A."/>
            <person name="Salamov A."/>
            <person name="Ahrendt S.R."/>
            <person name="Lipzen A."/>
            <person name="Sullivan W."/>
            <person name="Andreopoulos W.B."/>
            <person name="Clum A."/>
            <person name="Lindquist E."/>
            <person name="Daum C."/>
            <person name="Ramamoorthy G.K."/>
            <person name="Gryganskyi A."/>
            <person name="Culley D."/>
            <person name="Magnuson J.K."/>
            <person name="James T.Y."/>
            <person name="O'Malley M.A."/>
            <person name="Stajich J.E."/>
            <person name="Spatafora J.W."/>
            <person name="Visel A."/>
            <person name="Grigoriev I.V."/>
        </authorList>
    </citation>
    <scope>NUCLEOTIDE SEQUENCE [LARGE SCALE GENOMIC DNA]</scope>
    <source>
        <strain evidence="2 3">CBS 129021</strain>
    </source>
</reference>
<dbReference type="RefSeq" id="XP_040718604.1">
    <property type="nucleotide sequence ID" value="XM_040859553.1"/>
</dbReference>
<dbReference type="STRING" id="1141098.A0A1Y2EA95"/>
<keyword evidence="3" id="KW-1185">Reference proteome</keyword>
<dbReference type="NCBIfam" id="TIGR00251">
    <property type="entry name" value="DUF167 family protein"/>
    <property type="match status" value="1"/>
</dbReference>
<dbReference type="EMBL" id="MCFJ01000003">
    <property type="protein sequence ID" value="ORY68317.1"/>
    <property type="molecule type" value="Genomic_DNA"/>
</dbReference>
<dbReference type="InParanoid" id="A0A1Y2EA95"/>
<evidence type="ECO:0000313" key="3">
    <source>
        <dbReference type="Proteomes" id="UP000193689"/>
    </source>
</evidence>
<dbReference type="InterPro" id="IPR003746">
    <property type="entry name" value="DUF167"/>
</dbReference>
<protein>
    <submittedName>
        <fullName evidence="2">Uncharacterized protein</fullName>
    </submittedName>
</protein>
<dbReference type="PANTHER" id="PTHR13420">
    <property type="entry name" value="UPF0235 PROTEIN C15ORF40"/>
    <property type="match status" value="1"/>
</dbReference>
<evidence type="ECO:0000256" key="1">
    <source>
        <dbReference type="ARBA" id="ARBA00010364"/>
    </source>
</evidence>